<feature type="compositionally biased region" description="Polar residues" evidence="7">
    <location>
        <begin position="453"/>
        <end position="464"/>
    </location>
</feature>
<evidence type="ECO:0000313" key="9">
    <source>
        <dbReference type="EMBL" id="KAE9964792.1"/>
    </source>
</evidence>
<keyword evidence="3 5" id="KW-0040">ANK repeat</keyword>
<dbReference type="InterPro" id="IPR036887">
    <property type="entry name" value="HTH_APSES_sf"/>
</dbReference>
<dbReference type="PANTHER" id="PTHR43828">
    <property type="entry name" value="ASPARAGINASE"/>
    <property type="match status" value="1"/>
</dbReference>
<feature type="region of interest" description="Disordered" evidence="7">
    <location>
        <begin position="120"/>
        <end position="187"/>
    </location>
</feature>
<keyword evidence="4" id="KW-0183">Conidiation</keyword>
<dbReference type="GO" id="GO:0048315">
    <property type="term" value="P:conidium formation"/>
    <property type="evidence" value="ECO:0007669"/>
    <property type="project" value="UniProtKB-KW"/>
</dbReference>
<feature type="compositionally biased region" description="Polar residues" evidence="7">
    <location>
        <begin position="155"/>
        <end position="164"/>
    </location>
</feature>
<evidence type="ECO:0000256" key="7">
    <source>
        <dbReference type="SAM" id="MobiDB-lite"/>
    </source>
</evidence>
<accession>A0A8H3U7Z8</accession>
<dbReference type="PROSITE" id="PS51299">
    <property type="entry name" value="HTH_APSES"/>
    <property type="match status" value="1"/>
</dbReference>
<proteinExistence type="predicted"/>
<dbReference type="GO" id="GO:0033309">
    <property type="term" value="C:SBF transcription complex"/>
    <property type="evidence" value="ECO:0007669"/>
    <property type="project" value="TreeGrafter"/>
</dbReference>
<dbReference type="InterPro" id="IPR002110">
    <property type="entry name" value="Ankyrin_rpt"/>
</dbReference>
<dbReference type="Pfam" id="PF13637">
    <property type="entry name" value="Ank_4"/>
    <property type="match status" value="1"/>
</dbReference>
<dbReference type="SUPFAM" id="SSF54616">
    <property type="entry name" value="DNA-binding domain of Mlu1-box binding protein MBP1"/>
    <property type="match status" value="1"/>
</dbReference>
<feature type="compositionally biased region" description="Low complexity" evidence="7">
    <location>
        <begin position="132"/>
        <end position="154"/>
    </location>
</feature>
<dbReference type="PROSITE" id="PS50297">
    <property type="entry name" value="ANK_REP_REGION"/>
    <property type="match status" value="1"/>
</dbReference>
<dbReference type="EMBL" id="WNWQ01000665">
    <property type="protein sequence ID" value="KAE9964792.1"/>
    <property type="molecule type" value="Genomic_DNA"/>
</dbReference>
<dbReference type="AlphaFoldDB" id="A0A8H3U7Z8"/>
<dbReference type="GO" id="GO:0030907">
    <property type="term" value="C:MBF transcription complex"/>
    <property type="evidence" value="ECO:0007669"/>
    <property type="project" value="TreeGrafter"/>
</dbReference>
<feature type="coiled-coil region" evidence="6">
    <location>
        <begin position="567"/>
        <end position="594"/>
    </location>
</feature>
<feature type="repeat" description="ANK" evidence="5">
    <location>
        <begin position="279"/>
        <end position="311"/>
    </location>
</feature>
<evidence type="ECO:0000259" key="8">
    <source>
        <dbReference type="PROSITE" id="PS51299"/>
    </source>
</evidence>
<keyword evidence="1" id="KW-0677">Repeat</keyword>
<sequence length="699" mass="76988">MALNNKIYSACYSNVPVYEYNVGPGVHIMRRRAGEFGDMMVPSIDAGSHDWINATHILKAASYDKPARTRILEREVQKGVHEKVQGGYGKYQGTWIPLPDGRGLAERNNVLEKLLPIFDFTPGDRSPPPAPKHATAATNRPRVPRQPAAARRVANTGNAPQQSAPKAKKLRAPAVTASQATPVPEHDFDAASVGQYNEDGTPDNITVVSENVVDDDAYLQYGSSKKRKRADQMSLQDQQHQIWADQLLDYFMLLESEESMPSPPEPPQSVNLDRPIDEKGHSAMHWAAAMGDIAVVKSLIQSGARIDCLSNNLETPLMRAVMFTNNFDKQTMKQLVRILAQTVHKTDWFGSTVFHHISATTSSKNKYLSARYYMDTIINVLQETWRPDRITDLLNAQDQNGDTAVMIAAKHGARKCVRSLLGRNVSVDVPNAAGETADDLIRDLNTRRRFHNVSRSGREASSSPFAPDGRGGANGETNAMIEKLMNGVGVQIKAPQYRSATANSLITRIAPSFQERVKSLALAFETEFESKTQEEAEVTRVIEKRAGEIDLLNRQIAELGSIDREFANGSIEEDEREEEELALLEQEAQSLLESEQREDLRQMVAKNAQLPPPQSANGSANGNLGFAQKLQAAQADRQRLVKTIVSALGAAGLGERQEGYKRLIHGAIGVKENEIEGMLDEVLGTLEDEAKERAVGGEA</sequence>
<dbReference type="Proteomes" id="UP000433883">
    <property type="component" value="Unassembled WGS sequence"/>
</dbReference>
<comment type="caution">
    <text evidence="9">The sequence shown here is derived from an EMBL/GenBank/DDBJ whole genome shotgun (WGS) entry which is preliminary data.</text>
</comment>
<keyword evidence="2" id="KW-0749">Sporulation</keyword>
<dbReference type="InterPro" id="IPR051642">
    <property type="entry name" value="SWI6-like"/>
</dbReference>
<feature type="region of interest" description="Disordered" evidence="7">
    <location>
        <begin position="452"/>
        <end position="476"/>
    </location>
</feature>
<evidence type="ECO:0000256" key="2">
    <source>
        <dbReference type="ARBA" id="ARBA00022969"/>
    </source>
</evidence>
<dbReference type="GO" id="GO:0003677">
    <property type="term" value="F:DNA binding"/>
    <property type="evidence" value="ECO:0007669"/>
    <property type="project" value="InterPro"/>
</dbReference>
<organism evidence="9 10">
    <name type="scientific">Venturia inaequalis</name>
    <name type="common">Apple scab fungus</name>
    <dbReference type="NCBI Taxonomy" id="5025"/>
    <lineage>
        <taxon>Eukaryota</taxon>
        <taxon>Fungi</taxon>
        <taxon>Dikarya</taxon>
        <taxon>Ascomycota</taxon>
        <taxon>Pezizomycotina</taxon>
        <taxon>Dothideomycetes</taxon>
        <taxon>Pleosporomycetidae</taxon>
        <taxon>Venturiales</taxon>
        <taxon>Venturiaceae</taxon>
        <taxon>Venturia</taxon>
    </lineage>
</organism>
<evidence type="ECO:0000313" key="10">
    <source>
        <dbReference type="Proteomes" id="UP000433883"/>
    </source>
</evidence>
<dbReference type="GO" id="GO:0030435">
    <property type="term" value="P:sporulation resulting in formation of a cellular spore"/>
    <property type="evidence" value="ECO:0007669"/>
    <property type="project" value="UniProtKB-KW"/>
</dbReference>
<reference evidence="9 10" key="1">
    <citation type="submission" date="2019-11" db="EMBL/GenBank/DDBJ databases">
        <title>Venturia inaequalis Genome Resource.</title>
        <authorList>
            <person name="Lichtner F.J."/>
        </authorList>
    </citation>
    <scope>NUCLEOTIDE SEQUENCE [LARGE SCALE GENOMIC DNA]</scope>
    <source>
        <strain evidence="9">Bline_iso_100314</strain>
    </source>
</reference>
<evidence type="ECO:0000256" key="3">
    <source>
        <dbReference type="ARBA" id="ARBA00023043"/>
    </source>
</evidence>
<name>A0A8H3U7Z8_VENIN</name>
<dbReference type="InterPro" id="IPR018004">
    <property type="entry name" value="KilA/APSES_HTH"/>
</dbReference>
<dbReference type="GO" id="GO:0001228">
    <property type="term" value="F:DNA-binding transcription activator activity, RNA polymerase II-specific"/>
    <property type="evidence" value="ECO:0007669"/>
    <property type="project" value="UniProtKB-ARBA"/>
</dbReference>
<evidence type="ECO:0000256" key="1">
    <source>
        <dbReference type="ARBA" id="ARBA00022737"/>
    </source>
</evidence>
<evidence type="ECO:0000256" key="5">
    <source>
        <dbReference type="PROSITE-ProRule" id="PRU00023"/>
    </source>
</evidence>
<dbReference type="SUPFAM" id="SSF48403">
    <property type="entry name" value="Ankyrin repeat"/>
    <property type="match status" value="1"/>
</dbReference>
<feature type="domain" description="HTH APSES-type" evidence="8">
    <location>
        <begin position="18"/>
        <end position="129"/>
    </location>
</feature>
<feature type="repeat" description="ANK" evidence="5">
    <location>
        <begin position="400"/>
        <end position="432"/>
    </location>
</feature>
<dbReference type="InterPro" id="IPR036770">
    <property type="entry name" value="Ankyrin_rpt-contain_sf"/>
</dbReference>
<dbReference type="Pfam" id="PF00023">
    <property type="entry name" value="Ank"/>
    <property type="match status" value="1"/>
</dbReference>
<evidence type="ECO:0000256" key="4">
    <source>
        <dbReference type="ARBA" id="ARBA00023321"/>
    </source>
</evidence>
<dbReference type="SMART" id="SM00248">
    <property type="entry name" value="ANK"/>
    <property type="match status" value="3"/>
</dbReference>
<evidence type="ECO:0000256" key="6">
    <source>
        <dbReference type="SAM" id="Coils"/>
    </source>
</evidence>
<keyword evidence="6" id="KW-0175">Coiled coil</keyword>
<dbReference type="PROSITE" id="PS50088">
    <property type="entry name" value="ANK_REPEAT"/>
    <property type="match status" value="2"/>
</dbReference>
<dbReference type="Gene3D" id="1.25.40.20">
    <property type="entry name" value="Ankyrin repeat-containing domain"/>
    <property type="match status" value="1"/>
</dbReference>
<dbReference type="InterPro" id="IPR003163">
    <property type="entry name" value="Tscrpt_reg_HTH_APSES-type"/>
</dbReference>
<dbReference type="PANTHER" id="PTHR43828:SF15">
    <property type="entry name" value="TRANSCRIPTION FACTOR MBP1"/>
    <property type="match status" value="1"/>
</dbReference>
<gene>
    <name evidence="9" type="ORF">BLS_008060</name>
</gene>
<protein>
    <recommendedName>
        <fullName evidence="8">HTH APSES-type domain-containing protein</fullName>
    </recommendedName>
</protein>
<dbReference type="SMART" id="SM01252">
    <property type="entry name" value="KilA-N"/>
    <property type="match status" value="1"/>
</dbReference>
<dbReference type="Gene3D" id="3.10.260.10">
    <property type="entry name" value="Transcription regulator HTH, APSES-type DNA-binding domain"/>
    <property type="match status" value="1"/>
</dbReference>